<dbReference type="CDD" id="cd01991">
    <property type="entry name" value="Asn_synthase_B_C"/>
    <property type="match status" value="1"/>
</dbReference>
<dbReference type="Pfam" id="PF00733">
    <property type="entry name" value="Asn_synthase"/>
    <property type="match status" value="1"/>
</dbReference>
<evidence type="ECO:0000256" key="6">
    <source>
        <dbReference type="ARBA" id="ARBA00022962"/>
    </source>
</evidence>
<keyword evidence="8" id="KW-0028">Amino-acid biosynthesis</keyword>
<dbReference type="InterPro" id="IPR029055">
    <property type="entry name" value="Ntn_hydrolases_N"/>
</dbReference>
<dbReference type="InterPro" id="IPR017932">
    <property type="entry name" value="GATase_2_dom"/>
</dbReference>
<keyword evidence="8" id="KW-0061">Asparagine biosynthesis</keyword>
<dbReference type="SUPFAM" id="SSF52402">
    <property type="entry name" value="Adenine nucleotide alpha hydrolases-like"/>
    <property type="match status" value="1"/>
</dbReference>
<gene>
    <name evidence="12" type="ORF">BECKLFY1418B_GA0070995_101834</name>
</gene>
<dbReference type="SUPFAM" id="SSF56235">
    <property type="entry name" value="N-terminal nucleophile aminohydrolases (Ntn hydrolases)"/>
    <property type="match status" value="1"/>
</dbReference>
<evidence type="ECO:0000256" key="5">
    <source>
        <dbReference type="ARBA" id="ARBA00022840"/>
    </source>
</evidence>
<reference evidence="12" key="1">
    <citation type="submission" date="2019-02" db="EMBL/GenBank/DDBJ databases">
        <authorList>
            <person name="Gruber-Vodicka R. H."/>
            <person name="Seah K. B. B."/>
        </authorList>
    </citation>
    <scope>NUCLEOTIDE SEQUENCE</scope>
    <source>
        <strain evidence="12">BECK_M7</strain>
    </source>
</reference>
<feature type="binding site" evidence="9">
    <location>
        <position position="272"/>
    </location>
    <ligand>
        <name>ATP</name>
        <dbReference type="ChEBI" id="CHEBI:30616"/>
    </ligand>
</feature>
<feature type="site" description="Important for beta-aspartyl-AMP intermediate formation" evidence="10">
    <location>
        <position position="385"/>
    </location>
</feature>
<evidence type="ECO:0000256" key="2">
    <source>
        <dbReference type="ARBA" id="ARBA00005752"/>
    </source>
</evidence>
<keyword evidence="5 9" id="KW-0067">ATP-binding</keyword>
<comment type="similarity">
    <text evidence="2">Belongs to the asparagine synthetase family.</text>
</comment>
<dbReference type="PIRSF" id="PIRSF001589">
    <property type="entry name" value="Asn_synthetase_glu-h"/>
    <property type="match status" value="1"/>
</dbReference>
<evidence type="ECO:0000259" key="11">
    <source>
        <dbReference type="PROSITE" id="PS51278"/>
    </source>
</evidence>
<evidence type="ECO:0000256" key="4">
    <source>
        <dbReference type="ARBA" id="ARBA00022741"/>
    </source>
</evidence>
<evidence type="ECO:0000256" key="8">
    <source>
        <dbReference type="PIRSR" id="PIRSR001589-1"/>
    </source>
</evidence>
<feature type="active site" description="For GATase activity" evidence="8">
    <location>
        <position position="2"/>
    </location>
</feature>
<organism evidence="12">
    <name type="scientific">Candidatus Kentrum sp. LFY</name>
    <dbReference type="NCBI Taxonomy" id="2126342"/>
    <lineage>
        <taxon>Bacteria</taxon>
        <taxon>Pseudomonadati</taxon>
        <taxon>Pseudomonadota</taxon>
        <taxon>Gammaproteobacteria</taxon>
        <taxon>Candidatus Kentrum</taxon>
    </lineage>
</organism>
<feature type="domain" description="Glutamine amidotransferase type-2" evidence="11">
    <location>
        <begin position="2"/>
        <end position="228"/>
    </location>
</feature>
<name>A0A450UCL0_9GAMM</name>
<evidence type="ECO:0000313" key="12">
    <source>
        <dbReference type="EMBL" id="VFJ90108.1"/>
    </source>
</evidence>
<dbReference type="InterPro" id="IPR014729">
    <property type="entry name" value="Rossmann-like_a/b/a_fold"/>
</dbReference>
<dbReference type="Pfam" id="PF13537">
    <property type="entry name" value="GATase_7"/>
    <property type="match status" value="1"/>
</dbReference>
<proteinExistence type="inferred from homology"/>
<dbReference type="EMBL" id="CAADFF010000018">
    <property type="protein sequence ID" value="VFJ90108.1"/>
    <property type="molecule type" value="Genomic_DNA"/>
</dbReference>
<dbReference type="CDD" id="cd00712">
    <property type="entry name" value="AsnB"/>
    <property type="match status" value="1"/>
</dbReference>
<dbReference type="AlphaFoldDB" id="A0A450UCL0"/>
<evidence type="ECO:0000256" key="7">
    <source>
        <dbReference type="ARBA" id="ARBA00048741"/>
    </source>
</evidence>
<accession>A0A450UCL0</accession>
<dbReference type="GO" id="GO:0006529">
    <property type="term" value="P:asparagine biosynthetic process"/>
    <property type="evidence" value="ECO:0007669"/>
    <property type="project" value="UniProtKB-KW"/>
</dbReference>
<dbReference type="GO" id="GO:0004066">
    <property type="term" value="F:asparagine synthase (glutamine-hydrolyzing) activity"/>
    <property type="evidence" value="ECO:0007669"/>
    <property type="project" value="UniProtKB-EC"/>
</dbReference>
<comment type="catalytic activity">
    <reaction evidence="7">
        <text>L-aspartate + L-glutamine + ATP + H2O = L-asparagine + L-glutamate + AMP + diphosphate + H(+)</text>
        <dbReference type="Rhea" id="RHEA:12228"/>
        <dbReference type="ChEBI" id="CHEBI:15377"/>
        <dbReference type="ChEBI" id="CHEBI:15378"/>
        <dbReference type="ChEBI" id="CHEBI:29985"/>
        <dbReference type="ChEBI" id="CHEBI:29991"/>
        <dbReference type="ChEBI" id="CHEBI:30616"/>
        <dbReference type="ChEBI" id="CHEBI:33019"/>
        <dbReference type="ChEBI" id="CHEBI:58048"/>
        <dbReference type="ChEBI" id="CHEBI:58359"/>
        <dbReference type="ChEBI" id="CHEBI:456215"/>
        <dbReference type="EC" id="6.3.5.4"/>
    </reaction>
</comment>
<sequence length="612" mass="69680">MCGISGIIDYEKPMDRDTLEQMQAALRHRGPDGQGLRILAHAGLAHTRLSILDPARGSQPLCSPDGRYWIVYNGEVYNFRELRRDLRASWDFRTDCDTEVVLAAWVQWGRRCLTRLNGMFAFFVWDTREEKGWLARDLLGIKPVAWMNKGNFRFASEARVLAITRGAATPSITQGATTPSTTQGSAVRGDRLSILEYFVAPYCSGVTHSMFADIHYLQPGQYLQVSREGVTSEFWADYNPHPVANAPPPDLHPFLENAVQRSMVSDVPVGYLLSGGIDSALVTRLGYGHTGRGNAYTIDIHGRDRFAEDRESLWAVADDVPYAVRAARTFGVPHYLVPIDRLRDSRHIEEAALANELIPVLEEETSLHRLYERAARDQKTIAVGEVADETHYGYHFLLNRKTSASMKNIMDALFYNSIVHGAGIHDPVGYFARKYEKKVQQGGYEFGRSRAENMLAANYFWIKFILPRLLHNNDLHSMHFSLEIRVPFADVELLDAAAQVHPSIAFRDEGAAFRGNRVKSWLRHCAKGLLPEEIRLRKKSGTPFPRYVSSIYKRELRAILRRGGEEFYEEFLDVPRLTALCDETLDENRTAFIFRCIAFYYWVKHHRITGFV</sequence>
<dbReference type="GO" id="GO:0005524">
    <property type="term" value="F:ATP binding"/>
    <property type="evidence" value="ECO:0007669"/>
    <property type="project" value="UniProtKB-KW"/>
</dbReference>
<dbReference type="PROSITE" id="PS51278">
    <property type="entry name" value="GATASE_TYPE_2"/>
    <property type="match status" value="1"/>
</dbReference>
<dbReference type="Gene3D" id="3.40.50.620">
    <property type="entry name" value="HUPs"/>
    <property type="match status" value="1"/>
</dbReference>
<protein>
    <recommendedName>
        <fullName evidence="3">asparagine synthase (glutamine-hydrolyzing)</fullName>
        <ecNumber evidence="3">6.3.5.4</ecNumber>
    </recommendedName>
</protein>
<keyword evidence="4 9" id="KW-0547">Nucleotide-binding</keyword>
<dbReference type="InterPro" id="IPR001962">
    <property type="entry name" value="Asn_synthase"/>
</dbReference>
<evidence type="ECO:0000256" key="9">
    <source>
        <dbReference type="PIRSR" id="PIRSR001589-2"/>
    </source>
</evidence>
<evidence type="ECO:0000256" key="10">
    <source>
        <dbReference type="PIRSR" id="PIRSR001589-3"/>
    </source>
</evidence>
<evidence type="ECO:0000256" key="3">
    <source>
        <dbReference type="ARBA" id="ARBA00012737"/>
    </source>
</evidence>
<dbReference type="InterPro" id="IPR033738">
    <property type="entry name" value="AsnB_N"/>
</dbReference>
<feature type="binding site" evidence="9">
    <location>
        <position position="97"/>
    </location>
    <ligand>
        <name>L-glutamine</name>
        <dbReference type="ChEBI" id="CHEBI:58359"/>
    </ligand>
</feature>
<dbReference type="PANTHER" id="PTHR43284:SF1">
    <property type="entry name" value="ASPARAGINE SYNTHETASE"/>
    <property type="match status" value="1"/>
</dbReference>
<keyword evidence="6 8" id="KW-0315">Glutamine amidotransferase</keyword>
<evidence type="ECO:0000256" key="1">
    <source>
        <dbReference type="ARBA" id="ARBA00005187"/>
    </source>
</evidence>
<dbReference type="InterPro" id="IPR051786">
    <property type="entry name" value="ASN_synthetase/amidase"/>
</dbReference>
<dbReference type="InterPro" id="IPR006426">
    <property type="entry name" value="Asn_synth_AEB"/>
</dbReference>
<comment type="pathway">
    <text evidence="1">Amino-acid biosynthesis; L-asparagine biosynthesis; L-asparagine from L-aspartate (L-Gln route): step 1/1.</text>
</comment>
<dbReference type="PANTHER" id="PTHR43284">
    <property type="entry name" value="ASPARAGINE SYNTHETASE (GLUTAMINE-HYDROLYZING)"/>
    <property type="match status" value="1"/>
</dbReference>
<dbReference type="Gene3D" id="3.60.20.10">
    <property type="entry name" value="Glutamine Phosphoribosylpyrophosphate, subunit 1, domain 1"/>
    <property type="match status" value="1"/>
</dbReference>
<dbReference type="NCBIfam" id="TIGR01536">
    <property type="entry name" value="asn_synth_AEB"/>
    <property type="match status" value="1"/>
</dbReference>
<dbReference type="EC" id="6.3.5.4" evidence="3"/>